<keyword evidence="3" id="KW-0862">Zinc</keyword>
<dbReference type="EMBL" id="QGMK01000596">
    <property type="protein sequence ID" value="TVY80858.1"/>
    <property type="molecule type" value="Genomic_DNA"/>
</dbReference>
<proteinExistence type="predicted"/>
<keyword evidence="9" id="KW-1185">Reference proteome</keyword>
<keyword evidence="2 4" id="KW-0863">Zinc-finger</keyword>
<organism evidence="8 9">
    <name type="scientific">Lachnellula suecica</name>
    <dbReference type="NCBI Taxonomy" id="602035"/>
    <lineage>
        <taxon>Eukaryota</taxon>
        <taxon>Fungi</taxon>
        <taxon>Dikarya</taxon>
        <taxon>Ascomycota</taxon>
        <taxon>Pezizomycotina</taxon>
        <taxon>Leotiomycetes</taxon>
        <taxon>Helotiales</taxon>
        <taxon>Lachnaceae</taxon>
        <taxon>Lachnellula</taxon>
    </lineage>
</organism>
<gene>
    <name evidence="8" type="ORF">LSUE1_G001982</name>
</gene>
<dbReference type="SUPFAM" id="SSF57850">
    <property type="entry name" value="RING/U-box"/>
    <property type="match status" value="1"/>
</dbReference>
<evidence type="ECO:0000256" key="4">
    <source>
        <dbReference type="PROSITE-ProRule" id="PRU00175"/>
    </source>
</evidence>
<evidence type="ECO:0000259" key="6">
    <source>
        <dbReference type="PROSITE" id="PS50089"/>
    </source>
</evidence>
<evidence type="ECO:0000313" key="9">
    <source>
        <dbReference type="Proteomes" id="UP000469558"/>
    </source>
</evidence>
<reference evidence="8 9" key="1">
    <citation type="submission" date="2018-05" db="EMBL/GenBank/DDBJ databases">
        <title>Genome sequencing and assembly of the regulated plant pathogen Lachnellula willkommii and related sister species for the development of diagnostic species identification markers.</title>
        <authorList>
            <person name="Giroux E."/>
            <person name="Bilodeau G."/>
        </authorList>
    </citation>
    <scope>NUCLEOTIDE SEQUENCE [LARGE SCALE GENOMIC DNA]</scope>
    <source>
        <strain evidence="8 9">CBS 268.59</strain>
    </source>
</reference>
<feature type="domain" description="SPX" evidence="7">
    <location>
        <begin position="1"/>
        <end position="323"/>
    </location>
</feature>
<evidence type="ECO:0000259" key="7">
    <source>
        <dbReference type="PROSITE" id="PS51382"/>
    </source>
</evidence>
<dbReference type="PROSITE" id="PS00518">
    <property type="entry name" value="ZF_RING_1"/>
    <property type="match status" value="1"/>
</dbReference>
<dbReference type="Pfam" id="PF00097">
    <property type="entry name" value="zf-C3HC4"/>
    <property type="match status" value="1"/>
</dbReference>
<comment type="caution">
    <text evidence="8">The sequence shown here is derived from an EMBL/GenBank/DDBJ whole genome shotgun (WGS) entry which is preliminary data.</text>
</comment>
<name>A0A8T9C5D2_9HELO</name>
<dbReference type="PANTHER" id="PTHR23327:SF51">
    <property type="entry name" value="TRANSCRIPTIONAL REGULATOR OF YEAST FORM ADHERENCE 3"/>
    <property type="match status" value="1"/>
</dbReference>
<evidence type="ECO:0000256" key="3">
    <source>
        <dbReference type="ARBA" id="ARBA00022833"/>
    </source>
</evidence>
<dbReference type="OrthoDB" id="5588846at2759"/>
<dbReference type="GO" id="GO:0008270">
    <property type="term" value="F:zinc ion binding"/>
    <property type="evidence" value="ECO:0007669"/>
    <property type="project" value="UniProtKB-KW"/>
</dbReference>
<evidence type="ECO:0000313" key="8">
    <source>
        <dbReference type="EMBL" id="TVY80858.1"/>
    </source>
</evidence>
<evidence type="ECO:0000256" key="5">
    <source>
        <dbReference type="SAM" id="MobiDB-lite"/>
    </source>
</evidence>
<dbReference type="Gene3D" id="3.30.40.10">
    <property type="entry name" value="Zinc/RING finger domain, C3HC4 (zinc finger)"/>
    <property type="match status" value="1"/>
</dbReference>
<evidence type="ECO:0000256" key="1">
    <source>
        <dbReference type="ARBA" id="ARBA00022723"/>
    </source>
</evidence>
<dbReference type="InterPro" id="IPR018957">
    <property type="entry name" value="Znf_C3HC4_RING-type"/>
</dbReference>
<feature type="region of interest" description="Disordered" evidence="5">
    <location>
        <begin position="55"/>
        <end position="91"/>
    </location>
</feature>
<dbReference type="InterPro" id="IPR001841">
    <property type="entry name" value="Znf_RING"/>
</dbReference>
<dbReference type="InterPro" id="IPR013083">
    <property type="entry name" value="Znf_RING/FYVE/PHD"/>
</dbReference>
<evidence type="ECO:0000256" key="2">
    <source>
        <dbReference type="ARBA" id="ARBA00022771"/>
    </source>
</evidence>
<keyword evidence="1" id="KW-0479">Metal-binding</keyword>
<dbReference type="PROSITE" id="PS50089">
    <property type="entry name" value="ZF_RING_2"/>
    <property type="match status" value="1"/>
</dbReference>
<dbReference type="Pfam" id="PF03105">
    <property type="entry name" value="SPX"/>
    <property type="match status" value="1"/>
</dbReference>
<dbReference type="InterPro" id="IPR004331">
    <property type="entry name" value="SPX_dom"/>
</dbReference>
<accession>A0A8T9C5D2</accession>
<feature type="domain" description="RING-type" evidence="6">
    <location>
        <begin position="359"/>
        <end position="398"/>
    </location>
</feature>
<dbReference type="AlphaFoldDB" id="A0A8T9C5D2"/>
<dbReference type="PROSITE" id="PS51382">
    <property type="entry name" value="SPX"/>
    <property type="match status" value="1"/>
</dbReference>
<sequence>MKFSKEFAAHLNQDGFPQQWVDSAVSYRKLKKIIKDAADELCAKGLDSSTLAQLLPAPAPAPAPAPEAEADASADGSRRGSGTPSIQYEFNGDKTEFTPKLTLLVENGLPVDGTLSPDTKRHIQNLIQQQRRNSDSSAIEEVTRGIPGAMSLDGSGVEQVEIDLKFDSQFFKTLQHELAVLEALQAGEQSALFKEIGTLSEEVTILAKPSKYRKTDMNRWRELFAIYIEANIFFSTNELDHGARNSATAAKQLDWFRSEVIKRNIPGSFKLPSSHKALAEFVKINRQLLLNIKFQEINHTAVYKIVKKFDKKTQLGAKRVMPIEMQPGSLMPENIAKAACAQLTQDLISKIPQAVDYSCPICSNIIWRPVRLSCGHQLCITCACELQHRRSRGCPWCRKLVVLEADSSYINEVLEKFLELHFPKEVAIKRIAVETEHGIQQFGITYKHPTELHWAARACTVM</sequence>
<dbReference type="Proteomes" id="UP000469558">
    <property type="component" value="Unassembled WGS sequence"/>
</dbReference>
<protein>
    <submittedName>
        <fullName evidence="8">Putative RING finger protein</fullName>
    </submittedName>
</protein>
<dbReference type="InterPro" id="IPR017907">
    <property type="entry name" value="Znf_RING_CS"/>
</dbReference>
<dbReference type="PANTHER" id="PTHR23327">
    <property type="entry name" value="RING FINGER PROTEIN 127"/>
    <property type="match status" value="1"/>
</dbReference>